<protein>
    <submittedName>
        <fullName evidence="2">Bro13</fullName>
    </submittedName>
</protein>
<evidence type="ECO:0000313" key="2">
    <source>
        <dbReference type="EMBL" id="BBB16570.1"/>
    </source>
</evidence>
<sequence>MAKVRTELALRNRDVDECDHQSVIDNKVNRPPCADTASYTAEEVYDAVSSIRDRGRMVNITNNYNFFDSTPRPSLRPPPPPPPPPYEQ</sequence>
<organism evidence="2">
    <name type="scientific">Heliothis virescens ascovirus 3j</name>
    <dbReference type="NCBI Taxonomy" id="1561067"/>
    <lineage>
        <taxon>Viruses</taxon>
        <taxon>Varidnaviria</taxon>
        <taxon>Bamfordvirae</taxon>
        <taxon>Nucleocytoviricota</taxon>
        <taxon>Megaviricetes</taxon>
        <taxon>Pimascovirales</taxon>
        <taxon>Pimascovirales incertae sedis</taxon>
        <taxon>Ascoviridae</taxon>
        <taxon>Ascovirus</taxon>
    </lineage>
</organism>
<reference evidence="2" key="1">
    <citation type="submission" date="2017-10" db="EMBL/GenBank/DDBJ databases">
        <title>Ascovirus isolated from Spodoptera litura (Noctuidae: Lepidoptera) transmitted by generalist endoparasitoid Meteorus pulchricornis (Braconidae: Hymenoptera).</title>
        <authorList>
            <person name="Arai E."/>
            <person name="Ishii K."/>
            <person name="Ishii H."/>
            <person name="Kunimi Y."/>
            <person name="Inoue M.N."/>
            <person name="Makiyama N."/>
            <person name="Sagawa S."/>
            <person name="Nakai M."/>
        </authorList>
    </citation>
    <scope>NUCLEOTIDE SEQUENCE [LARGE SCALE GENOMIC DNA]</scope>
    <source>
        <strain evidence="2">ENT01</strain>
    </source>
</reference>
<name>A0A2Z5UZI4_9VIRU</name>
<feature type="compositionally biased region" description="Pro residues" evidence="1">
    <location>
        <begin position="74"/>
        <end position="88"/>
    </location>
</feature>
<dbReference type="EMBL" id="LC332918">
    <property type="protein sequence ID" value="BBB16570.1"/>
    <property type="molecule type" value="Genomic_DNA"/>
</dbReference>
<feature type="region of interest" description="Disordered" evidence="1">
    <location>
        <begin position="63"/>
        <end position="88"/>
    </location>
</feature>
<dbReference type="Proteomes" id="UP000317522">
    <property type="component" value="Segment"/>
</dbReference>
<accession>A0A2Z5UZI4</accession>
<proteinExistence type="predicted"/>
<evidence type="ECO:0000256" key="1">
    <source>
        <dbReference type="SAM" id="MobiDB-lite"/>
    </source>
</evidence>